<feature type="region of interest" description="Disordered" evidence="1">
    <location>
        <begin position="159"/>
        <end position="182"/>
    </location>
</feature>
<feature type="compositionally biased region" description="Polar residues" evidence="1">
    <location>
        <begin position="23"/>
        <end position="43"/>
    </location>
</feature>
<keyword evidence="4" id="KW-1185">Reference proteome</keyword>
<sequence length="182" mass="19693">MSKWLVSAIILCLLATGCNTVARNETSPSPQNDNRVRAQQSAPQKMKIGNSKQVAAHLESLARGVPGVKAAHCVVFKNTAVVGIDVAGNLDRSRVGTIKYAVAEAFRKDPYGIDAIVTADMDLSSRLKEVQADMKRGRPFAGIAEEMADIIGRIVPQLPRDVQPMKPEEPNKVNSKGSHHKL</sequence>
<dbReference type="OrthoDB" id="2381329at2"/>
<dbReference type="GO" id="GO:0030435">
    <property type="term" value="P:sporulation resulting in formation of a cellular spore"/>
    <property type="evidence" value="ECO:0007669"/>
    <property type="project" value="InterPro"/>
</dbReference>
<dbReference type="PROSITE" id="PS51257">
    <property type="entry name" value="PROKAR_LIPOPROTEIN"/>
    <property type="match status" value="1"/>
</dbReference>
<dbReference type="InterPro" id="IPR019076">
    <property type="entry name" value="Spore_lipoprot_YhcN/YlaJ-like"/>
</dbReference>
<feature type="signal peptide" evidence="2">
    <location>
        <begin position="1"/>
        <end position="22"/>
    </location>
</feature>
<organism evidence="3 4">
    <name type="scientific">Paenibacillus taihuensis</name>
    <dbReference type="NCBI Taxonomy" id="1156355"/>
    <lineage>
        <taxon>Bacteria</taxon>
        <taxon>Bacillati</taxon>
        <taxon>Bacillota</taxon>
        <taxon>Bacilli</taxon>
        <taxon>Bacillales</taxon>
        <taxon>Paenibacillaceae</taxon>
        <taxon>Paenibacillus</taxon>
    </lineage>
</organism>
<dbReference type="Pfam" id="PF09580">
    <property type="entry name" value="Spore_YhcN_YlaJ"/>
    <property type="match status" value="1"/>
</dbReference>
<gene>
    <name evidence="3" type="ORF">A8990_10294</name>
</gene>
<proteinExistence type="predicted"/>
<keyword evidence="2" id="KW-0732">Signal</keyword>
<feature type="region of interest" description="Disordered" evidence="1">
    <location>
        <begin position="23"/>
        <end position="49"/>
    </location>
</feature>
<evidence type="ECO:0000256" key="1">
    <source>
        <dbReference type="SAM" id="MobiDB-lite"/>
    </source>
</evidence>
<dbReference type="RefSeq" id="WP_116187470.1">
    <property type="nucleotide sequence ID" value="NZ_QTTN01000002.1"/>
</dbReference>
<dbReference type="NCBIfam" id="TIGR02898">
    <property type="entry name" value="spore_YhcN_YlaJ"/>
    <property type="match status" value="1"/>
</dbReference>
<keyword evidence="3" id="KW-0449">Lipoprotein</keyword>
<reference evidence="3 4" key="1">
    <citation type="submission" date="2018-08" db="EMBL/GenBank/DDBJ databases">
        <title>Genomic Encyclopedia of Type Strains, Phase III (KMG-III): the genomes of soil and plant-associated and newly described type strains.</title>
        <authorList>
            <person name="Whitman W."/>
        </authorList>
    </citation>
    <scope>NUCLEOTIDE SEQUENCE [LARGE SCALE GENOMIC DNA]</scope>
    <source>
        <strain evidence="3 4">CGMCC 1.10966</strain>
    </source>
</reference>
<dbReference type="EMBL" id="QTTN01000002">
    <property type="protein sequence ID" value="REE93010.1"/>
    <property type="molecule type" value="Genomic_DNA"/>
</dbReference>
<dbReference type="InterPro" id="IPR014247">
    <property type="entry name" value="Spore_lipoprot_YhcN/YlaJ"/>
</dbReference>
<dbReference type="AlphaFoldDB" id="A0A3D9SI97"/>
<evidence type="ECO:0000256" key="2">
    <source>
        <dbReference type="SAM" id="SignalP"/>
    </source>
</evidence>
<dbReference type="Proteomes" id="UP000256304">
    <property type="component" value="Unassembled WGS sequence"/>
</dbReference>
<name>A0A3D9SI97_9BACL</name>
<feature type="chain" id="PRO_5038873232" evidence="2">
    <location>
        <begin position="23"/>
        <end position="182"/>
    </location>
</feature>
<evidence type="ECO:0000313" key="4">
    <source>
        <dbReference type="Proteomes" id="UP000256304"/>
    </source>
</evidence>
<accession>A0A3D9SI97</accession>
<protein>
    <submittedName>
        <fullName evidence="3">YhcN/YlaJ family sporulation lipoprotein</fullName>
    </submittedName>
</protein>
<evidence type="ECO:0000313" key="3">
    <source>
        <dbReference type="EMBL" id="REE93010.1"/>
    </source>
</evidence>
<comment type="caution">
    <text evidence="3">The sequence shown here is derived from an EMBL/GenBank/DDBJ whole genome shotgun (WGS) entry which is preliminary data.</text>
</comment>